<sequence>MIRPYLAIALTLCSLFAFPVNAAKSDKDEAREAAVRFFDDYASLQKSSKVVGLPNMQQLDAISQHFIPKLHRIFYIALREQHRCRSRDKMTPWTTGDLFTSNDAGFTSFSIDPSLPNQFGRQSTIHFTLEKNGKTQRWDDEVILRKENGEWMVYDIEYHAPFATGKTGKSLQAIIDKNPAC</sequence>
<evidence type="ECO:0000313" key="3">
    <source>
        <dbReference type="EMBL" id="MFJ5445468.1"/>
    </source>
</evidence>
<dbReference type="Proteomes" id="UP001617669">
    <property type="component" value="Unassembled WGS sequence"/>
</dbReference>
<keyword evidence="4" id="KW-1185">Reference proteome</keyword>
<protein>
    <submittedName>
        <fullName evidence="3">DUF3828 domain-containing protein</fullName>
    </submittedName>
</protein>
<comment type="caution">
    <text evidence="3">The sequence shown here is derived from an EMBL/GenBank/DDBJ whole genome shotgun (WGS) entry which is preliminary data.</text>
</comment>
<reference evidence="3 4" key="1">
    <citation type="submission" date="2024-11" db="EMBL/GenBank/DDBJ databases">
        <authorList>
            <person name="Kaparullina E.N."/>
            <person name="Delegan Y.A."/>
            <person name="Doronina N.V."/>
        </authorList>
    </citation>
    <scope>NUCLEOTIDE SEQUENCE [LARGE SCALE GENOMIC DNA]</scope>
    <source>
        <strain evidence="3 4">7sh_L</strain>
    </source>
</reference>
<feature type="signal peptide" evidence="1">
    <location>
        <begin position="1"/>
        <end position="22"/>
    </location>
</feature>
<feature type="chain" id="PRO_5045459782" evidence="1">
    <location>
        <begin position="23"/>
        <end position="181"/>
    </location>
</feature>
<dbReference type="InterPro" id="IPR024289">
    <property type="entry name" value="DUF3828"/>
</dbReference>
<dbReference type="EMBL" id="JBIWXY010000001">
    <property type="protein sequence ID" value="MFJ5445468.1"/>
    <property type="molecule type" value="Genomic_DNA"/>
</dbReference>
<organism evidence="3 4">
    <name type="scientific">Methylobacillus methanolivorans</name>
    <dbReference type="NCBI Taxonomy" id="1848927"/>
    <lineage>
        <taxon>Bacteria</taxon>
        <taxon>Pseudomonadati</taxon>
        <taxon>Pseudomonadota</taxon>
        <taxon>Betaproteobacteria</taxon>
        <taxon>Nitrosomonadales</taxon>
        <taxon>Methylophilaceae</taxon>
        <taxon>Methylobacillus</taxon>
    </lineage>
</organism>
<feature type="domain" description="DUF3828" evidence="2">
    <location>
        <begin position="117"/>
        <end position="159"/>
    </location>
</feature>
<evidence type="ECO:0000313" key="4">
    <source>
        <dbReference type="Proteomes" id="UP001617669"/>
    </source>
</evidence>
<accession>A0ABW8GJC1</accession>
<name>A0ABW8GJC1_9PROT</name>
<gene>
    <name evidence="3" type="ORF">ACIKP9_04435</name>
</gene>
<dbReference type="RefSeq" id="WP_400879813.1">
    <property type="nucleotide sequence ID" value="NZ_JBIWXY010000001.1"/>
</dbReference>
<proteinExistence type="predicted"/>
<evidence type="ECO:0000259" key="2">
    <source>
        <dbReference type="Pfam" id="PF12883"/>
    </source>
</evidence>
<keyword evidence="1" id="KW-0732">Signal</keyword>
<dbReference type="Pfam" id="PF12883">
    <property type="entry name" value="DUF3828"/>
    <property type="match status" value="1"/>
</dbReference>
<evidence type="ECO:0000256" key="1">
    <source>
        <dbReference type="SAM" id="SignalP"/>
    </source>
</evidence>